<dbReference type="InterPro" id="IPR021874">
    <property type="entry name" value="Phage_Mu_Gp27"/>
</dbReference>
<protein>
    <recommendedName>
        <fullName evidence="3">DUF3486 family protein</fullName>
    </recommendedName>
</protein>
<comment type="caution">
    <text evidence="1">The sequence shown here is derived from an EMBL/GenBank/DDBJ whole genome shotgun (WGS) entry which is preliminary data.</text>
</comment>
<keyword evidence="2" id="KW-1185">Reference proteome</keyword>
<gene>
    <name evidence="1" type="ORF">DC3_04520</name>
</gene>
<dbReference type="OrthoDB" id="70457at2"/>
<accession>A0A511MXD8</accession>
<dbReference type="Proteomes" id="UP000321306">
    <property type="component" value="Unassembled WGS sequence"/>
</dbReference>
<organism evidence="1 2">
    <name type="scientific">Deinococcus cellulosilyticus (strain DSM 18568 / NBRC 106333 / KACC 11606 / 5516J-15)</name>
    <dbReference type="NCBI Taxonomy" id="1223518"/>
    <lineage>
        <taxon>Bacteria</taxon>
        <taxon>Thermotogati</taxon>
        <taxon>Deinococcota</taxon>
        <taxon>Deinococci</taxon>
        <taxon>Deinococcales</taxon>
        <taxon>Deinococcaceae</taxon>
        <taxon>Deinococcus</taxon>
    </lineage>
</organism>
<dbReference type="EMBL" id="BJXB01000001">
    <property type="protein sequence ID" value="GEM44817.1"/>
    <property type="molecule type" value="Genomic_DNA"/>
</dbReference>
<reference evidence="1 2" key="1">
    <citation type="submission" date="2019-07" db="EMBL/GenBank/DDBJ databases">
        <title>Whole genome shotgun sequence of Deinococcus cellulosilyticus NBRC 106333.</title>
        <authorList>
            <person name="Hosoyama A."/>
            <person name="Uohara A."/>
            <person name="Ohji S."/>
            <person name="Ichikawa N."/>
        </authorList>
    </citation>
    <scope>NUCLEOTIDE SEQUENCE [LARGE SCALE GENOMIC DNA]</scope>
    <source>
        <strain evidence="1 2">NBRC 106333</strain>
    </source>
</reference>
<sequence>MAENSTPTGLLSRKCKVCMSPLQEDIDMMLIGETRHEDGNPWTYGEIVDWCLYRGLELSVASLSRHRSNHLMPSVQASIEVERQMEAISKATGKKLSIHSALMNSIVMKVLRLLDDTDLSRDDIALDKALRVAVQASRVAMNLQKTEHEFSKEAAQEVSKGLRSRGIPEDVINQIEEEVLGLRR</sequence>
<evidence type="ECO:0000313" key="1">
    <source>
        <dbReference type="EMBL" id="GEM44817.1"/>
    </source>
</evidence>
<proteinExistence type="predicted"/>
<dbReference type="Pfam" id="PF11985">
    <property type="entry name" value="Phage_Mu_Gp27"/>
    <property type="match status" value="1"/>
</dbReference>
<name>A0A511MXD8_DEIC1</name>
<evidence type="ECO:0000313" key="2">
    <source>
        <dbReference type="Proteomes" id="UP000321306"/>
    </source>
</evidence>
<dbReference type="AlphaFoldDB" id="A0A511MXD8"/>
<evidence type="ECO:0008006" key="3">
    <source>
        <dbReference type="Google" id="ProtNLM"/>
    </source>
</evidence>